<keyword evidence="1" id="KW-0472">Membrane</keyword>
<evidence type="ECO:0000256" key="1">
    <source>
        <dbReference type="SAM" id="Phobius"/>
    </source>
</evidence>
<protein>
    <recommendedName>
        <fullName evidence="4">Transmembrane protein</fullName>
    </recommendedName>
</protein>
<sequence length="143" mass="16956">MQFFQTRYKEGNIQARLDNNNIPYLTLRLVIKDQQTRFEKIQFNLVSMFSNVGGLASYVVGVIAFIINPIQEFFFYQSLIKKTYLTEKLDNNDKTENQEKYDLKNLNPTNFLSMVIDLKNRSKFFYQKQEACKDCFWNCLTLG</sequence>
<keyword evidence="1" id="KW-0812">Transmembrane</keyword>
<feature type="transmembrane region" description="Helical" evidence="1">
    <location>
        <begin position="45"/>
        <end position="67"/>
    </location>
</feature>
<gene>
    <name evidence="2" type="primary">Contig13162.g14032</name>
    <name evidence="2" type="ORF">STYLEM_17988</name>
</gene>
<dbReference type="InParanoid" id="A0A078B5S3"/>
<proteinExistence type="predicted"/>
<keyword evidence="1" id="KW-1133">Transmembrane helix</keyword>
<evidence type="ECO:0008006" key="4">
    <source>
        <dbReference type="Google" id="ProtNLM"/>
    </source>
</evidence>
<reference evidence="2 3" key="1">
    <citation type="submission" date="2014-06" db="EMBL/GenBank/DDBJ databases">
        <authorList>
            <person name="Swart Estienne"/>
        </authorList>
    </citation>
    <scope>NUCLEOTIDE SEQUENCE [LARGE SCALE GENOMIC DNA]</scope>
    <source>
        <strain evidence="2 3">130c</strain>
    </source>
</reference>
<organism evidence="2 3">
    <name type="scientific">Stylonychia lemnae</name>
    <name type="common">Ciliate</name>
    <dbReference type="NCBI Taxonomy" id="5949"/>
    <lineage>
        <taxon>Eukaryota</taxon>
        <taxon>Sar</taxon>
        <taxon>Alveolata</taxon>
        <taxon>Ciliophora</taxon>
        <taxon>Intramacronucleata</taxon>
        <taxon>Spirotrichea</taxon>
        <taxon>Stichotrichia</taxon>
        <taxon>Sporadotrichida</taxon>
        <taxon>Oxytrichidae</taxon>
        <taxon>Stylonychinae</taxon>
        <taxon>Stylonychia</taxon>
    </lineage>
</organism>
<accession>A0A078B5S3</accession>
<dbReference type="Proteomes" id="UP000039865">
    <property type="component" value="Unassembled WGS sequence"/>
</dbReference>
<evidence type="ECO:0000313" key="3">
    <source>
        <dbReference type="Proteomes" id="UP000039865"/>
    </source>
</evidence>
<name>A0A078B5S3_STYLE</name>
<dbReference type="EMBL" id="CCKQ01016973">
    <property type="protein sequence ID" value="CDW88863.1"/>
    <property type="molecule type" value="Genomic_DNA"/>
</dbReference>
<dbReference type="AlphaFoldDB" id="A0A078B5S3"/>
<evidence type="ECO:0000313" key="2">
    <source>
        <dbReference type="EMBL" id="CDW88863.1"/>
    </source>
</evidence>
<keyword evidence="3" id="KW-1185">Reference proteome</keyword>